<evidence type="ECO:0000313" key="9">
    <source>
        <dbReference type="Proteomes" id="UP000306918"/>
    </source>
</evidence>
<protein>
    <submittedName>
        <fullName evidence="8">RagB/SusD family nutrient uptake outer membrane protein</fullName>
    </submittedName>
</protein>
<dbReference type="Gene3D" id="1.25.40.390">
    <property type="match status" value="1"/>
</dbReference>
<evidence type="ECO:0000256" key="4">
    <source>
        <dbReference type="ARBA" id="ARBA00023136"/>
    </source>
</evidence>
<evidence type="ECO:0000259" key="6">
    <source>
        <dbReference type="Pfam" id="PF07980"/>
    </source>
</evidence>
<dbReference type="CDD" id="cd08977">
    <property type="entry name" value="SusD"/>
    <property type="match status" value="1"/>
</dbReference>
<dbReference type="OrthoDB" id="1080118at2"/>
<dbReference type="AlphaFoldDB" id="A0A4S8I154"/>
<keyword evidence="4" id="KW-0472">Membrane</keyword>
<proteinExistence type="inferred from homology"/>
<comment type="subcellular location">
    <subcellularLocation>
        <location evidence="1">Cell outer membrane</location>
    </subcellularLocation>
</comment>
<comment type="caution">
    <text evidence="8">The sequence shown here is derived from an EMBL/GenBank/DDBJ whole genome shotgun (WGS) entry which is preliminary data.</text>
</comment>
<gene>
    <name evidence="8" type="ORF">FAM09_02045</name>
</gene>
<keyword evidence="9" id="KW-1185">Reference proteome</keyword>
<dbReference type="Pfam" id="PF07980">
    <property type="entry name" value="SusD_RagB"/>
    <property type="match status" value="1"/>
</dbReference>
<feature type="domain" description="RagB/SusD" evidence="6">
    <location>
        <begin position="364"/>
        <end position="496"/>
    </location>
</feature>
<dbReference type="EMBL" id="STFF01000001">
    <property type="protein sequence ID" value="THU40919.1"/>
    <property type="molecule type" value="Genomic_DNA"/>
</dbReference>
<evidence type="ECO:0000256" key="5">
    <source>
        <dbReference type="ARBA" id="ARBA00023237"/>
    </source>
</evidence>
<feature type="domain" description="SusD-like N-terminal" evidence="7">
    <location>
        <begin position="31"/>
        <end position="209"/>
    </location>
</feature>
<dbReference type="PROSITE" id="PS51257">
    <property type="entry name" value="PROKAR_LIPOPROTEIN"/>
    <property type="match status" value="1"/>
</dbReference>
<accession>A0A4S8I154</accession>
<organism evidence="8 9">
    <name type="scientific">Niastella caeni</name>
    <dbReference type="NCBI Taxonomy" id="2569763"/>
    <lineage>
        <taxon>Bacteria</taxon>
        <taxon>Pseudomonadati</taxon>
        <taxon>Bacteroidota</taxon>
        <taxon>Chitinophagia</taxon>
        <taxon>Chitinophagales</taxon>
        <taxon>Chitinophagaceae</taxon>
        <taxon>Niastella</taxon>
    </lineage>
</organism>
<dbReference type="Proteomes" id="UP000306918">
    <property type="component" value="Unassembled WGS sequence"/>
</dbReference>
<evidence type="ECO:0000259" key="7">
    <source>
        <dbReference type="Pfam" id="PF14322"/>
    </source>
</evidence>
<dbReference type="SUPFAM" id="SSF48452">
    <property type="entry name" value="TPR-like"/>
    <property type="match status" value="1"/>
</dbReference>
<sequence>MKNRMLSINYKIYLLALGTLAIAGTSCKKSFLDQTPYTAVPATSAVTNEASMYTAVVGMYSSLRATDFYGRTFAIKGDLMSDNAFLSTQNSGRYTGFNNYDMDKTNGYPSAIWQNSYAAIKNTNLIINSNLAISNDNISQLYAEAYALRGMIYFDLVRNFALPYVGNENKPGVPIVLEFNQSIKPARDTISKVYAQILSDLNRAYSLAKYDLGSTMTFLSTGATRAVNTSFVTKYVIEALLARVYQHMGNWAAAKTAALDVVNNGGYSLIASTALVGYWAGTAPRQDKVETMFEVTSDANNSVSDGTLANLYVPKPTGSYGDILATKALYDSYAATDVRRGLYNPSTRTGQLGTAYYVTKYPINTISYDDVKVVRYADVLLILAEACYNTSDETNALKYVNMVAQKRDPSFAGYTTTGAAVLESILTERQKELAFEGYRFWDLYRLKRTFTKPQAQDANSVIVKSVVVSPATRNIVFPIPYDEVLVNKGIQQNDGY</sequence>
<dbReference type="InterPro" id="IPR011990">
    <property type="entry name" value="TPR-like_helical_dom_sf"/>
</dbReference>
<keyword evidence="3" id="KW-0732">Signal</keyword>
<evidence type="ECO:0000256" key="1">
    <source>
        <dbReference type="ARBA" id="ARBA00004442"/>
    </source>
</evidence>
<dbReference type="InterPro" id="IPR012944">
    <property type="entry name" value="SusD_RagB_dom"/>
</dbReference>
<comment type="similarity">
    <text evidence="2">Belongs to the SusD family.</text>
</comment>
<dbReference type="Pfam" id="PF14322">
    <property type="entry name" value="SusD-like_3"/>
    <property type="match status" value="1"/>
</dbReference>
<name>A0A4S8I154_9BACT</name>
<dbReference type="GO" id="GO:0009279">
    <property type="term" value="C:cell outer membrane"/>
    <property type="evidence" value="ECO:0007669"/>
    <property type="project" value="UniProtKB-SubCell"/>
</dbReference>
<dbReference type="InterPro" id="IPR033985">
    <property type="entry name" value="SusD-like_N"/>
</dbReference>
<evidence type="ECO:0000256" key="2">
    <source>
        <dbReference type="ARBA" id="ARBA00006275"/>
    </source>
</evidence>
<dbReference type="RefSeq" id="WP_136575411.1">
    <property type="nucleotide sequence ID" value="NZ_STFF01000001.1"/>
</dbReference>
<reference evidence="8 9" key="1">
    <citation type="submission" date="2019-04" db="EMBL/GenBank/DDBJ databases">
        <title>Niastella caeni sp. nov., isolated from activated sludge.</title>
        <authorList>
            <person name="Sheng M."/>
        </authorList>
    </citation>
    <scope>NUCLEOTIDE SEQUENCE [LARGE SCALE GENOMIC DNA]</scope>
    <source>
        <strain evidence="8 9">HX-2-15</strain>
    </source>
</reference>
<evidence type="ECO:0000313" key="8">
    <source>
        <dbReference type="EMBL" id="THU40919.1"/>
    </source>
</evidence>
<evidence type="ECO:0000256" key="3">
    <source>
        <dbReference type="ARBA" id="ARBA00022729"/>
    </source>
</evidence>
<keyword evidence="5" id="KW-0998">Cell outer membrane</keyword>